<dbReference type="PANTHER" id="PTHR44051:SF3">
    <property type="entry name" value="TRANSCRIPTIONAL REGULATOR URE2"/>
    <property type="match status" value="1"/>
</dbReference>
<feature type="non-terminal residue" evidence="5">
    <location>
        <position position="225"/>
    </location>
</feature>
<evidence type="ECO:0000256" key="2">
    <source>
        <dbReference type="RuleBase" id="RU003494"/>
    </source>
</evidence>
<comment type="caution">
    <text evidence="5">The sequence shown here is derived from an EMBL/GenBank/DDBJ whole genome shotgun (WGS) entry which is preliminary data.</text>
</comment>
<dbReference type="Gene3D" id="3.40.30.10">
    <property type="entry name" value="Glutaredoxin"/>
    <property type="match status" value="1"/>
</dbReference>
<gene>
    <name evidence="5" type="ORF">BCR37DRAFT_341438</name>
</gene>
<proteinExistence type="inferred from homology"/>
<name>A0A1Y2FMK4_PROLT</name>
<dbReference type="SFLD" id="SFLDS00019">
    <property type="entry name" value="Glutathione_Transferase_(cytos"/>
    <property type="match status" value="1"/>
</dbReference>
<dbReference type="PROSITE" id="PS50405">
    <property type="entry name" value="GST_CTER"/>
    <property type="match status" value="1"/>
</dbReference>
<dbReference type="AlphaFoldDB" id="A0A1Y2FMK4"/>
<evidence type="ECO:0000313" key="6">
    <source>
        <dbReference type="Proteomes" id="UP000193685"/>
    </source>
</evidence>
<evidence type="ECO:0000256" key="1">
    <source>
        <dbReference type="ARBA" id="ARBA00007409"/>
    </source>
</evidence>
<dbReference type="InterPro" id="IPR036282">
    <property type="entry name" value="Glutathione-S-Trfase_C_sf"/>
</dbReference>
<dbReference type="InterPro" id="IPR004046">
    <property type="entry name" value="GST_C"/>
</dbReference>
<organism evidence="5 6">
    <name type="scientific">Protomyces lactucae-debilis</name>
    <dbReference type="NCBI Taxonomy" id="2754530"/>
    <lineage>
        <taxon>Eukaryota</taxon>
        <taxon>Fungi</taxon>
        <taxon>Dikarya</taxon>
        <taxon>Ascomycota</taxon>
        <taxon>Taphrinomycotina</taxon>
        <taxon>Taphrinomycetes</taxon>
        <taxon>Taphrinales</taxon>
        <taxon>Protomycetaceae</taxon>
        <taxon>Protomyces</taxon>
    </lineage>
</organism>
<dbReference type="GO" id="GO:0016740">
    <property type="term" value="F:transferase activity"/>
    <property type="evidence" value="ECO:0007669"/>
    <property type="project" value="UniProtKB-KW"/>
</dbReference>
<dbReference type="Pfam" id="PF00043">
    <property type="entry name" value="GST_C"/>
    <property type="match status" value="1"/>
</dbReference>
<keyword evidence="6" id="KW-1185">Reference proteome</keyword>
<dbReference type="SUPFAM" id="SSF52833">
    <property type="entry name" value="Thioredoxin-like"/>
    <property type="match status" value="1"/>
</dbReference>
<dbReference type="OrthoDB" id="422574at2759"/>
<dbReference type="OMA" id="ATQYAKH"/>
<keyword evidence="5" id="KW-0808">Transferase</keyword>
<dbReference type="PANTHER" id="PTHR44051">
    <property type="entry name" value="GLUTATHIONE S-TRANSFERASE-RELATED"/>
    <property type="match status" value="1"/>
</dbReference>
<dbReference type="CDD" id="cd03048">
    <property type="entry name" value="GST_N_Ure2p_like"/>
    <property type="match status" value="1"/>
</dbReference>
<dbReference type="InterPro" id="IPR004045">
    <property type="entry name" value="Glutathione_S-Trfase_N"/>
</dbReference>
<accession>A0A1Y2FMK4</accession>
<dbReference type="InterPro" id="IPR036249">
    <property type="entry name" value="Thioredoxin-like_sf"/>
</dbReference>
<dbReference type="Gene3D" id="1.20.1050.10">
    <property type="match status" value="1"/>
</dbReference>
<reference evidence="5 6" key="1">
    <citation type="submission" date="2016-07" db="EMBL/GenBank/DDBJ databases">
        <title>Pervasive Adenine N6-methylation of Active Genes in Fungi.</title>
        <authorList>
            <consortium name="DOE Joint Genome Institute"/>
            <person name="Mondo S.J."/>
            <person name="Dannebaum R.O."/>
            <person name="Kuo R.C."/>
            <person name="Labutti K."/>
            <person name="Haridas S."/>
            <person name="Kuo A."/>
            <person name="Salamov A."/>
            <person name="Ahrendt S.R."/>
            <person name="Lipzen A."/>
            <person name="Sullivan W."/>
            <person name="Andreopoulos W.B."/>
            <person name="Clum A."/>
            <person name="Lindquist E."/>
            <person name="Daum C."/>
            <person name="Ramamoorthy G.K."/>
            <person name="Gryganskyi A."/>
            <person name="Culley D."/>
            <person name="Magnuson J.K."/>
            <person name="James T.Y."/>
            <person name="O'Malley M.A."/>
            <person name="Stajich J.E."/>
            <person name="Spatafora J.W."/>
            <person name="Visel A."/>
            <person name="Grigoriev I.V."/>
        </authorList>
    </citation>
    <scope>NUCLEOTIDE SEQUENCE [LARGE SCALE GENOMIC DNA]</scope>
    <source>
        <strain evidence="5 6">12-1054</strain>
    </source>
</reference>
<dbReference type="InterPro" id="IPR010987">
    <property type="entry name" value="Glutathione-S-Trfase_C-like"/>
</dbReference>
<protein>
    <submittedName>
        <fullName evidence="5">Glutathione S-transferase C-terminal-like protein</fullName>
    </submittedName>
</protein>
<sequence length="225" mass="26387">VTLYSHQGGPNGWKVATVLNELGLKYRTIFIDFKKGDHRKEEFLRLCPNARIPLCVFHRDDDFAVWESGAILLYLVQHYDPNYTLWSRDRKEQSQITSWIMLQVSGHGVIQGQAFWFKFFHHEAVESATRRYIDETRRVYGVLEVRLAEAREELWDHAEREDVLPEALHTYPVWLVGSSMTIADLSYLTWARTAHRLDIDLEQEFPEVGRWVDNMLARPKVAEAL</sequence>
<feature type="domain" description="GST N-terminal" evidence="3">
    <location>
        <begin position="1"/>
        <end position="83"/>
    </location>
</feature>
<dbReference type="Pfam" id="PF02798">
    <property type="entry name" value="GST_N"/>
    <property type="match status" value="1"/>
</dbReference>
<feature type="domain" description="GST C-terminal" evidence="4">
    <location>
        <begin position="89"/>
        <end position="225"/>
    </location>
</feature>
<dbReference type="EMBL" id="MCFI01000006">
    <property type="protein sequence ID" value="ORY84456.1"/>
    <property type="molecule type" value="Genomic_DNA"/>
</dbReference>
<evidence type="ECO:0000259" key="4">
    <source>
        <dbReference type="PROSITE" id="PS50405"/>
    </source>
</evidence>
<feature type="non-terminal residue" evidence="5">
    <location>
        <position position="1"/>
    </location>
</feature>
<dbReference type="PROSITE" id="PS50404">
    <property type="entry name" value="GST_NTER"/>
    <property type="match status" value="1"/>
</dbReference>
<comment type="similarity">
    <text evidence="1 2">Belongs to the GST superfamily.</text>
</comment>
<dbReference type="RefSeq" id="XP_040726474.1">
    <property type="nucleotide sequence ID" value="XM_040867398.1"/>
</dbReference>
<dbReference type="Proteomes" id="UP000193685">
    <property type="component" value="Unassembled WGS sequence"/>
</dbReference>
<dbReference type="GeneID" id="63783997"/>
<dbReference type="STRING" id="56484.A0A1Y2FMK4"/>
<dbReference type="InterPro" id="IPR040079">
    <property type="entry name" value="Glutathione_S-Trfase"/>
</dbReference>
<dbReference type="SUPFAM" id="SSF47616">
    <property type="entry name" value="GST C-terminal domain-like"/>
    <property type="match status" value="1"/>
</dbReference>
<dbReference type="SFLD" id="SFLDG00358">
    <property type="entry name" value="Main_(cytGST)"/>
    <property type="match status" value="1"/>
</dbReference>
<evidence type="ECO:0000259" key="3">
    <source>
        <dbReference type="PROSITE" id="PS50404"/>
    </source>
</evidence>
<evidence type="ECO:0000313" key="5">
    <source>
        <dbReference type="EMBL" id="ORY84456.1"/>
    </source>
</evidence>